<proteinExistence type="predicted"/>
<dbReference type="Pfam" id="PF12697">
    <property type="entry name" value="Abhydrolase_6"/>
    <property type="match status" value="1"/>
</dbReference>
<dbReference type="PANTHER" id="PTHR46438">
    <property type="entry name" value="ALPHA/BETA-HYDROLASES SUPERFAMILY PROTEIN"/>
    <property type="match status" value="1"/>
</dbReference>
<dbReference type="InterPro" id="IPR000073">
    <property type="entry name" value="AB_hydrolase_1"/>
</dbReference>
<sequence length="321" mass="36898">MKEARVMNKQIKTIALTTAAATGALFCINKLINTLSISDNILGKTRGYYYDWRFGKIYYTKQGSGKPLLLIHDLNETSSAYEWKHMIQLLAKDYTVYALDLLGCGRSDKPNLTYTNYLYVQMVTDFIKNIICRKTDIIVTGTSGSFIIMACHNDPELIQKIIIINPDSLASLNQIPTKKSKAWKFYLELPILGMFTYNMLHSKDKIGGYFRNKYYYNISSINEKDIFAYHEACHLGKSTSRHLFASMEGKYTNINILHALKELDNSIYLIGGEEEADIDQILKEYTYYNPAIETTQIRNTRHLPHLENPVALYNQAKIFLE</sequence>
<evidence type="ECO:0000259" key="1">
    <source>
        <dbReference type="Pfam" id="PF12697"/>
    </source>
</evidence>
<reference evidence="2 3" key="1">
    <citation type="submission" date="2021-06" db="EMBL/GenBank/DDBJ databases">
        <title>Description of novel taxa of the family Lachnospiraceae.</title>
        <authorList>
            <person name="Chaplin A.V."/>
            <person name="Sokolova S.R."/>
            <person name="Pikina A.P."/>
            <person name="Korzhanova M."/>
            <person name="Belova V."/>
            <person name="Korostin D."/>
            <person name="Efimov B.A."/>
        </authorList>
    </citation>
    <scope>NUCLEOTIDE SEQUENCE [LARGE SCALE GENOMIC DNA]</scope>
    <source>
        <strain evidence="2 3">ASD4241</strain>
    </source>
</reference>
<evidence type="ECO:0000313" key="2">
    <source>
        <dbReference type="EMBL" id="MBU9725736.1"/>
    </source>
</evidence>
<feature type="domain" description="AB hydrolase-1" evidence="1">
    <location>
        <begin position="68"/>
        <end position="313"/>
    </location>
</feature>
<name>A0ABS6K5B2_9FIRM</name>
<dbReference type="InterPro" id="IPR029058">
    <property type="entry name" value="AB_hydrolase_fold"/>
</dbReference>
<dbReference type="Proteomes" id="UP001314681">
    <property type="component" value="Unassembled WGS sequence"/>
</dbReference>
<dbReference type="EMBL" id="JAHQCX010000003">
    <property type="protein sequence ID" value="MBU9725736.1"/>
    <property type="molecule type" value="Genomic_DNA"/>
</dbReference>
<gene>
    <name evidence="2" type="ORF">KTH90_06865</name>
</gene>
<organism evidence="2 3">
    <name type="scientific">Diplocloster modestus</name>
    <dbReference type="NCBI Taxonomy" id="2850322"/>
    <lineage>
        <taxon>Bacteria</taxon>
        <taxon>Bacillati</taxon>
        <taxon>Bacillota</taxon>
        <taxon>Clostridia</taxon>
        <taxon>Lachnospirales</taxon>
        <taxon>Lachnospiraceae</taxon>
        <taxon>Diplocloster</taxon>
    </lineage>
</organism>
<dbReference type="SUPFAM" id="SSF53474">
    <property type="entry name" value="alpha/beta-Hydrolases"/>
    <property type="match status" value="1"/>
</dbReference>
<dbReference type="PANTHER" id="PTHR46438:SF2">
    <property type="entry name" value="ALPHA_BETA-HYDROLASES SUPERFAMILY PROTEIN"/>
    <property type="match status" value="1"/>
</dbReference>
<dbReference type="GO" id="GO:0016787">
    <property type="term" value="F:hydrolase activity"/>
    <property type="evidence" value="ECO:0007669"/>
    <property type="project" value="UniProtKB-KW"/>
</dbReference>
<accession>A0ABS6K5B2</accession>
<protein>
    <submittedName>
        <fullName evidence="2">Alpha/beta fold hydrolase</fullName>
    </submittedName>
</protein>
<evidence type="ECO:0000313" key="3">
    <source>
        <dbReference type="Proteomes" id="UP001314681"/>
    </source>
</evidence>
<keyword evidence="3" id="KW-1185">Reference proteome</keyword>
<comment type="caution">
    <text evidence="2">The sequence shown here is derived from an EMBL/GenBank/DDBJ whole genome shotgun (WGS) entry which is preliminary data.</text>
</comment>
<keyword evidence="2" id="KW-0378">Hydrolase</keyword>
<dbReference type="Gene3D" id="3.40.50.1820">
    <property type="entry name" value="alpha/beta hydrolase"/>
    <property type="match status" value="1"/>
</dbReference>